<feature type="region of interest" description="Disordered" evidence="1">
    <location>
        <begin position="1"/>
        <end position="22"/>
    </location>
</feature>
<organism evidence="2">
    <name type="scientific">Actinomyces succiniciruminis</name>
    <dbReference type="NCBI Taxonomy" id="1522002"/>
    <lineage>
        <taxon>Bacteria</taxon>
        <taxon>Bacillati</taxon>
        <taxon>Actinomycetota</taxon>
        <taxon>Actinomycetes</taxon>
        <taxon>Actinomycetales</taxon>
        <taxon>Actinomycetaceae</taxon>
        <taxon>Actinomyces</taxon>
    </lineage>
</organism>
<reference evidence="2" key="1">
    <citation type="submission" date="2014-07" db="EMBL/GenBank/DDBJ databases">
        <authorList>
            <person name="Zhang J.E."/>
            <person name="Yang H."/>
            <person name="Guo J."/>
            <person name="Deng Z."/>
            <person name="Luo H."/>
            <person name="Luo M."/>
            <person name="Zhao B."/>
        </authorList>
    </citation>
    <scope>NUCLEOTIDE SEQUENCE</scope>
    <source>
        <strain evidence="2">AM4</strain>
    </source>
</reference>
<name>A0A1L7RRA2_9ACTO</name>
<protein>
    <submittedName>
        <fullName evidence="2">Uncharacterized protein</fullName>
    </submittedName>
</protein>
<dbReference type="AlphaFoldDB" id="A0A1L7RRA2"/>
<accession>A0A1L7RRA2</accession>
<gene>
    <name evidence="2" type="ORF">AAM4_2072</name>
</gene>
<proteinExistence type="predicted"/>
<dbReference type="EMBL" id="LK995525">
    <property type="protein sequence ID" value="CED91904.1"/>
    <property type="molecule type" value="Genomic_DNA"/>
</dbReference>
<evidence type="ECO:0000256" key="1">
    <source>
        <dbReference type="SAM" id="MobiDB-lite"/>
    </source>
</evidence>
<sequence length="45" mass="4701">MRTGPTRTSATAKMGNTTRTSTVDAGKTALASVNSSNTKPTCYTY</sequence>
<evidence type="ECO:0000313" key="2">
    <source>
        <dbReference type="EMBL" id="CED91904.1"/>
    </source>
</evidence>